<reference evidence="2" key="1">
    <citation type="journal article" date="2015" name="Nature">
        <title>Complex archaea that bridge the gap between prokaryotes and eukaryotes.</title>
        <authorList>
            <person name="Spang A."/>
            <person name="Saw J.H."/>
            <person name="Jorgensen S.L."/>
            <person name="Zaremba-Niedzwiedzka K."/>
            <person name="Martijn J."/>
            <person name="Lind A.E."/>
            <person name="van Eijk R."/>
            <person name="Schleper C."/>
            <person name="Guy L."/>
            <person name="Ettema T.J."/>
        </authorList>
    </citation>
    <scope>NUCLEOTIDE SEQUENCE</scope>
</reference>
<evidence type="ECO:0000256" key="1">
    <source>
        <dbReference type="SAM" id="MobiDB-lite"/>
    </source>
</evidence>
<comment type="caution">
    <text evidence="2">The sequence shown here is derived from an EMBL/GenBank/DDBJ whole genome shotgun (WGS) entry which is preliminary data.</text>
</comment>
<accession>A0A0F9Q7M3</accession>
<evidence type="ECO:0000313" key="2">
    <source>
        <dbReference type="EMBL" id="KKN33002.1"/>
    </source>
</evidence>
<feature type="non-terminal residue" evidence="2">
    <location>
        <position position="127"/>
    </location>
</feature>
<name>A0A0F9Q7M3_9ZZZZ</name>
<protein>
    <submittedName>
        <fullName evidence="2">Uncharacterized protein</fullName>
    </submittedName>
</protein>
<dbReference type="AlphaFoldDB" id="A0A0F9Q7M3"/>
<feature type="region of interest" description="Disordered" evidence="1">
    <location>
        <begin position="1"/>
        <end position="30"/>
    </location>
</feature>
<organism evidence="2">
    <name type="scientific">marine sediment metagenome</name>
    <dbReference type="NCBI Taxonomy" id="412755"/>
    <lineage>
        <taxon>unclassified sequences</taxon>
        <taxon>metagenomes</taxon>
        <taxon>ecological metagenomes</taxon>
    </lineage>
</organism>
<dbReference type="EMBL" id="LAZR01002212">
    <property type="protein sequence ID" value="KKN33002.1"/>
    <property type="molecule type" value="Genomic_DNA"/>
</dbReference>
<proteinExistence type="predicted"/>
<sequence>MTIEVEERKVEVADPSKEKGKETAPKDIPTVDVTKTPEFKKALDSAVGKSMASLNAKVTISNQATQAAEAQVTVMEATHTKTLSDIEFLEGKIENLASEKFTDDPDAAKGYRNTLAIELRERKAKAR</sequence>
<feature type="compositionally biased region" description="Basic and acidic residues" evidence="1">
    <location>
        <begin position="1"/>
        <end position="25"/>
    </location>
</feature>
<gene>
    <name evidence="2" type="ORF">LCGC14_0808030</name>
</gene>